<dbReference type="Pfam" id="PF13432">
    <property type="entry name" value="TPR_16"/>
    <property type="match status" value="1"/>
</dbReference>
<evidence type="ECO:0000256" key="3">
    <source>
        <dbReference type="PROSITE-ProRule" id="PRU00339"/>
    </source>
</evidence>
<organism evidence="5 6">
    <name type="scientific">Pseudotenacibaculum haliotis</name>
    <dbReference type="NCBI Taxonomy" id="1862138"/>
    <lineage>
        <taxon>Bacteria</taxon>
        <taxon>Pseudomonadati</taxon>
        <taxon>Bacteroidota</taxon>
        <taxon>Flavobacteriia</taxon>
        <taxon>Flavobacteriales</taxon>
        <taxon>Flavobacteriaceae</taxon>
        <taxon>Pseudotenacibaculum</taxon>
    </lineage>
</organism>
<reference evidence="6" key="1">
    <citation type="journal article" date="2019" name="Int. J. Syst. Evol. Microbiol.">
        <title>The Global Catalogue of Microorganisms (GCM) 10K type strain sequencing project: providing services to taxonomists for standard genome sequencing and annotation.</title>
        <authorList>
            <consortium name="The Broad Institute Genomics Platform"/>
            <consortium name="The Broad Institute Genome Sequencing Center for Infectious Disease"/>
            <person name="Wu L."/>
            <person name="Ma J."/>
        </authorList>
    </citation>
    <scope>NUCLEOTIDE SEQUENCE [LARGE SCALE GENOMIC DNA]</scope>
    <source>
        <strain evidence="6">KCTC 52127</strain>
    </source>
</reference>
<dbReference type="PROSITE" id="PS50293">
    <property type="entry name" value="TPR_REGION"/>
    <property type="match status" value="1"/>
</dbReference>
<dbReference type="Pfam" id="PF13181">
    <property type="entry name" value="TPR_8"/>
    <property type="match status" value="1"/>
</dbReference>
<feature type="repeat" description="TPR" evidence="3">
    <location>
        <begin position="58"/>
        <end position="91"/>
    </location>
</feature>
<accession>A0ABW5LW23</accession>
<dbReference type="RefSeq" id="WP_379666975.1">
    <property type="nucleotide sequence ID" value="NZ_JBHULH010000008.1"/>
</dbReference>
<evidence type="ECO:0000256" key="4">
    <source>
        <dbReference type="SAM" id="SignalP"/>
    </source>
</evidence>
<dbReference type="PANTHER" id="PTHR44943">
    <property type="entry name" value="CELLULOSE SYNTHASE OPERON PROTEIN C"/>
    <property type="match status" value="1"/>
</dbReference>
<dbReference type="PANTHER" id="PTHR44943:SF4">
    <property type="entry name" value="TPR REPEAT-CONTAINING PROTEIN MJ0798"/>
    <property type="match status" value="1"/>
</dbReference>
<protein>
    <submittedName>
        <fullName evidence="5">Tetratricopeptide repeat protein</fullName>
    </submittedName>
</protein>
<dbReference type="Gene3D" id="1.25.40.10">
    <property type="entry name" value="Tetratricopeptide repeat domain"/>
    <property type="match status" value="2"/>
</dbReference>
<dbReference type="InterPro" id="IPR051685">
    <property type="entry name" value="Ycf3/AcsC/BcsC/TPR_MFPF"/>
</dbReference>
<dbReference type="InterPro" id="IPR011990">
    <property type="entry name" value="TPR-like_helical_dom_sf"/>
</dbReference>
<dbReference type="Pfam" id="PF00515">
    <property type="entry name" value="TPR_1"/>
    <property type="match status" value="1"/>
</dbReference>
<name>A0ABW5LW23_9FLAO</name>
<feature type="repeat" description="TPR" evidence="3">
    <location>
        <begin position="289"/>
        <end position="322"/>
    </location>
</feature>
<evidence type="ECO:0000313" key="6">
    <source>
        <dbReference type="Proteomes" id="UP001597508"/>
    </source>
</evidence>
<keyword evidence="6" id="KW-1185">Reference proteome</keyword>
<dbReference type="SMART" id="SM00028">
    <property type="entry name" value="TPR"/>
    <property type="match status" value="4"/>
</dbReference>
<evidence type="ECO:0000256" key="2">
    <source>
        <dbReference type="ARBA" id="ARBA00022803"/>
    </source>
</evidence>
<evidence type="ECO:0000313" key="5">
    <source>
        <dbReference type="EMBL" id="MFD2568271.1"/>
    </source>
</evidence>
<dbReference type="InterPro" id="IPR019734">
    <property type="entry name" value="TPR_rpt"/>
</dbReference>
<comment type="caution">
    <text evidence="5">The sequence shown here is derived from an EMBL/GenBank/DDBJ whole genome shotgun (WGS) entry which is preliminary data.</text>
</comment>
<proteinExistence type="predicted"/>
<sequence length="417" mass="47470">MRTKIFALCLGLASMATFAQKNEIKAAEKAIKKQDYAAAVTALTTAESLISNAPKLEAKFYFLKGQAYAAKKDFKVAVEAYNKLFDVEKKSGKQRYTEQARPLLDQLMNDLTTKAFALYEAKDFKNASDAFYMRYSLNKQDTLFLSNAAQTAFQGGNLDASLKHYRELKDLGYTGIETRYLATNTETGVVENLGSKKQRDLVVKFGSHEKPQDKVTESKRGDVIKNIGIILTRQGKVDEAMVAVQEARKAFPDDMSLLFTEADLYLKLKKMDKFGELMEEAIKRDPNNSTLYYNLGVVNYNQGNFEDAKKNYKKAIEIKPDYFDAYMNMAVAILEKEKEIVEEMNKNLSDFDKYDELAAKQKQVYKDALPYLEKADEGARSLDTVRTLLNIYETLEMEDKAKPFRELYKTMRAKSGK</sequence>
<dbReference type="Proteomes" id="UP001597508">
    <property type="component" value="Unassembled WGS sequence"/>
</dbReference>
<dbReference type="SUPFAM" id="SSF48452">
    <property type="entry name" value="TPR-like"/>
    <property type="match status" value="2"/>
</dbReference>
<keyword evidence="4" id="KW-0732">Signal</keyword>
<evidence type="ECO:0000256" key="1">
    <source>
        <dbReference type="ARBA" id="ARBA00022737"/>
    </source>
</evidence>
<gene>
    <name evidence="5" type="ORF">ACFSRZ_12895</name>
</gene>
<dbReference type="PROSITE" id="PS50005">
    <property type="entry name" value="TPR"/>
    <property type="match status" value="2"/>
</dbReference>
<keyword evidence="2 3" id="KW-0802">TPR repeat</keyword>
<keyword evidence="1" id="KW-0677">Repeat</keyword>
<feature type="signal peptide" evidence="4">
    <location>
        <begin position="1"/>
        <end position="19"/>
    </location>
</feature>
<dbReference type="EMBL" id="JBHULH010000008">
    <property type="protein sequence ID" value="MFD2568271.1"/>
    <property type="molecule type" value="Genomic_DNA"/>
</dbReference>
<feature type="chain" id="PRO_5045772961" evidence="4">
    <location>
        <begin position="20"/>
        <end position="417"/>
    </location>
</feature>